<evidence type="ECO:0000313" key="1">
    <source>
        <dbReference type="EMBL" id="GIY45698.1"/>
    </source>
</evidence>
<dbReference type="AlphaFoldDB" id="A0AAV4TGH5"/>
<accession>A0AAV4TGH5</accession>
<dbReference type="EMBL" id="BPLR01011304">
    <property type="protein sequence ID" value="GIY45698.1"/>
    <property type="molecule type" value="Genomic_DNA"/>
</dbReference>
<evidence type="ECO:0000313" key="2">
    <source>
        <dbReference type="Proteomes" id="UP001054945"/>
    </source>
</evidence>
<organism evidence="1 2">
    <name type="scientific">Caerostris extrusa</name>
    <name type="common">Bark spider</name>
    <name type="synonym">Caerostris bankana</name>
    <dbReference type="NCBI Taxonomy" id="172846"/>
    <lineage>
        <taxon>Eukaryota</taxon>
        <taxon>Metazoa</taxon>
        <taxon>Ecdysozoa</taxon>
        <taxon>Arthropoda</taxon>
        <taxon>Chelicerata</taxon>
        <taxon>Arachnida</taxon>
        <taxon>Araneae</taxon>
        <taxon>Araneomorphae</taxon>
        <taxon>Entelegynae</taxon>
        <taxon>Araneoidea</taxon>
        <taxon>Araneidae</taxon>
        <taxon>Caerostris</taxon>
    </lineage>
</organism>
<name>A0AAV4TGH5_CAEEX</name>
<keyword evidence="2" id="KW-1185">Reference proteome</keyword>
<sequence length="119" mass="13428">MNEWSSRLRYEGANVPMAPMGFSKEIQEGEDMGCRILANPFLFTLGNEMNKRVLGDRRANKISPLSISKSGEHPFSGRVYSPKAIDLRPQIQLNGWPPLSLRRKSNRFSVGRCQDGFSV</sequence>
<reference evidence="1 2" key="1">
    <citation type="submission" date="2021-06" db="EMBL/GenBank/DDBJ databases">
        <title>Caerostris extrusa draft genome.</title>
        <authorList>
            <person name="Kono N."/>
            <person name="Arakawa K."/>
        </authorList>
    </citation>
    <scope>NUCLEOTIDE SEQUENCE [LARGE SCALE GENOMIC DNA]</scope>
</reference>
<comment type="caution">
    <text evidence="1">The sequence shown here is derived from an EMBL/GenBank/DDBJ whole genome shotgun (WGS) entry which is preliminary data.</text>
</comment>
<dbReference type="Proteomes" id="UP001054945">
    <property type="component" value="Unassembled WGS sequence"/>
</dbReference>
<proteinExistence type="predicted"/>
<protein>
    <submittedName>
        <fullName evidence="1">Uncharacterized protein</fullName>
    </submittedName>
</protein>
<gene>
    <name evidence="1" type="ORF">CEXT_80571</name>
</gene>